<dbReference type="STRING" id="1576369.SAMN05421753_11726"/>
<evidence type="ECO:0000313" key="5">
    <source>
        <dbReference type="EMBL" id="SFJ24525.1"/>
    </source>
</evidence>
<dbReference type="InterPro" id="IPR011444">
    <property type="entry name" value="DUF1549"/>
</dbReference>
<feature type="region of interest" description="Disordered" evidence="1">
    <location>
        <begin position="25"/>
        <end position="47"/>
    </location>
</feature>
<dbReference type="InterPro" id="IPR022655">
    <property type="entry name" value="DUF1553"/>
</dbReference>
<keyword evidence="2" id="KW-0732">Signal</keyword>
<dbReference type="Pfam" id="PF07587">
    <property type="entry name" value="PSD1"/>
    <property type="match status" value="1"/>
</dbReference>
<evidence type="ECO:0000259" key="4">
    <source>
        <dbReference type="Pfam" id="PF07587"/>
    </source>
</evidence>
<dbReference type="OrthoDB" id="289126at2"/>
<keyword evidence="6" id="KW-1185">Reference proteome</keyword>
<protein>
    <recommendedName>
        <fullName evidence="7">DUF1549 domain-containing protein</fullName>
    </recommendedName>
</protein>
<dbReference type="EMBL" id="FOQD01000017">
    <property type="protein sequence ID" value="SFJ24525.1"/>
    <property type="molecule type" value="Genomic_DNA"/>
</dbReference>
<dbReference type="RefSeq" id="WP_139228605.1">
    <property type="nucleotide sequence ID" value="NZ_FOQD01000017.1"/>
</dbReference>
<evidence type="ECO:0008006" key="7">
    <source>
        <dbReference type="Google" id="ProtNLM"/>
    </source>
</evidence>
<evidence type="ECO:0000256" key="2">
    <source>
        <dbReference type="SAM" id="SignalP"/>
    </source>
</evidence>
<name>A0A1I3PSX6_9PLAN</name>
<feature type="domain" description="DUF1553" evidence="4">
    <location>
        <begin position="348"/>
        <end position="615"/>
    </location>
</feature>
<feature type="chain" id="PRO_5011555442" description="DUF1549 domain-containing protein" evidence="2">
    <location>
        <begin position="30"/>
        <end position="643"/>
    </location>
</feature>
<organism evidence="5 6">
    <name type="scientific">Planctomicrobium piriforme</name>
    <dbReference type="NCBI Taxonomy" id="1576369"/>
    <lineage>
        <taxon>Bacteria</taxon>
        <taxon>Pseudomonadati</taxon>
        <taxon>Planctomycetota</taxon>
        <taxon>Planctomycetia</taxon>
        <taxon>Planctomycetales</taxon>
        <taxon>Planctomycetaceae</taxon>
        <taxon>Planctomicrobium</taxon>
    </lineage>
</organism>
<dbReference type="PANTHER" id="PTHR35889:SF3">
    <property type="entry name" value="F-BOX DOMAIN-CONTAINING PROTEIN"/>
    <property type="match status" value="1"/>
</dbReference>
<feature type="signal peptide" evidence="2">
    <location>
        <begin position="1"/>
        <end position="29"/>
    </location>
</feature>
<dbReference type="Pfam" id="PF07583">
    <property type="entry name" value="PSCyt2"/>
    <property type="match status" value="1"/>
</dbReference>
<evidence type="ECO:0000256" key="1">
    <source>
        <dbReference type="SAM" id="MobiDB-lite"/>
    </source>
</evidence>
<evidence type="ECO:0000313" key="6">
    <source>
        <dbReference type="Proteomes" id="UP000199518"/>
    </source>
</evidence>
<gene>
    <name evidence="5" type="ORF">SAMN05421753_11726</name>
</gene>
<feature type="domain" description="DUF1549" evidence="3">
    <location>
        <begin position="71"/>
        <end position="252"/>
    </location>
</feature>
<reference evidence="6" key="1">
    <citation type="submission" date="2016-10" db="EMBL/GenBank/DDBJ databases">
        <authorList>
            <person name="Varghese N."/>
            <person name="Submissions S."/>
        </authorList>
    </citation>
    <scope>NUCLEOTIDE SEQUENCE [LARGE SCALE GENOMIC DNA]</scope>
    <source>
        <strain evidence="6">DSM 26348</strain>
    </source>
</reference>
<sequence>MVPTGRYLTGCLLLAMGIVVSSGFPEAQAQKPKKPPEKNSALSREGSNPVIEMVGVDPEKRRSAAASARIIDKLIKQDLEKHKIEINAPATDEQFVRRAYLTIAGTIPMSSQAEAFCRRKSEDKHQVLVDQLLGSPAHASHEYNSWADTLRLVDSPGGNNILIPYQEWVKESLRSNKPYDQFVREMLTAEGHVWENPAAGYALRDTGMPLDNLNNTVRIFLGTQIGCAQCHNHPFDRWTQKEFYQLAAFTAGADYRRSANKELNVMMSEKTPKQIPAGGWFYQDIGFDSVEGRTARTMFQANRFDFWQNDKGQLKFPKEYEYKDAKPGEVVTPKVIFGKMPDLKGTTRREAFAKWVADDENPRFARTIANRLWKRAFGRGLIEPVDDMKDDTVASNPELMQFLEEEMKRLDYNLREFMRIIYYTDAFQRQATYADLSPDQPYHFQGPVLRRMTAEQVWDSLLTLSVERPVYSFEFTEQFSKAINLNEVKGTEDILKHVQAFRDYQTLVTEERKKVQYKGQELLPASELKQPLPDGHFLRQYGQSNREQIDDSNTEGTVPQLLAMFNGPVTHMMLEPDSVIYKRIVVKKKQEEQVDAMFWSLLSRPPTKAEREIALTEMKEKGPPGYGNVIWALLNTREFLFVQ</sequence>
<dbReference type="PANTHER" id="PTHR35889">
    <property type="entry name" value="CYCLOINULO-OLIGOSACCHARIDE FRUCTANOTRANSFERASE-RELATED"/>
    <property type="match status" value="1"/>
</dbReference>
<dbReference type="Proteomes" id="UP000199518">
    <property type="component" value="Unassembled WGS sequence"/>
</dbReference>
<evidence type="ECO:0000259" key="3">
    <source>
        <dbReference type="Pfam" id="PF07583"/>
    </source>
</evidence>
<dbReference type="AlphaFoldDB" id="A0A1I3PSX6"/>
<proteinExistence type="predicted"/>
<accession>A0A1I3PSX6</accession>